<name>A0A348B1I3_9CREN</name>
<dbReference type="GO" id="GO:0004458">
    <property type="term" value="F:D-lactate dehydrogenase (cytochrome) activity"/>
    <property type="evidence" value="ECO:0007669"/>
    <property type="project" value="TreeGrafter"/>
</dbReference>
<accession>A0A348B1I3</accession>
<dbReference type="GO" id="GO:0008720">
    <property type="term" value="F:D-lactate dehydrogenase (NAD+) activity"/>
    <property type="evidence" value="ECO:0007669"/>
    <property type="project" value="TreeGrafter"/>
</dbReference>
<dbReference type="InterPro" id="IPR036318">
    <property type="entry name" value="FAD-bd_PCMH-like_sf"/>
</dbReference>
<dbReference type="EMBL" id="AP018553">
    <property type="protein sequence ID" value="BBD72035.1"/>
    <property type="molecule type" value="Genomic_DNA"/>
</dbReference>
<dbReference type="PANTHER" id="PTHR11748:SF111">
    <property type="entry name" value="D-LACTATE DEHYDROGENASE, MITOCHONDRIAL-RELATED"/>
    <property type="match status" value="1"/>
</dbReference>
<dbReference type="AlphaFoldDB" id="A0A348B1I3"/>
<dbReference type="KEGG" id="sacd:HS1genome_0424"/>
<dbReference type="SUPFAM" id="SSF56176">
    <property type="entry name" value="FAD-binding/transporter-associated domain-like"/>
    <property type="match status" value="1"/>
</dbReference>
<proteinExistence type="inferred from homology"/>
<dbReference type="GO" id="GO:0071949">
    <property type="term" value="F:FAD binding"/>
    <property type="evidence" value="ECO:0007669"/>
    <property type="project" value="InterPro"/>
</dbReference>
<dbReference type="GO" id="GO:1903457">
    <property type="term" value="P:lactate catabolic process"/>
    <property type="evidence" value="ECO:0007669"/>
    <property type="project" value="TreeGrafter"/>
</dbReference>
<dbReference type="PROSITE" id="PS51387">
    <property type="entry name" value="FAD_PCMH"/>
    <property type="match status" value="1"/>
</dbReference>
<gene>
    <name evidence="3" type="ORF">HS1genome_0424</name>
</gene>
<evidence type="ECO:0000313" key="3">
    <source>
        <dbReference type="EMBL" id="BBD72035.1"/>
    </source>
</evidence>
<evidence type="ECO:0000259" key="2">
    <source>
        <dbReference type="PROSITE" id="PS51387"/>
    </source>
</evidence>
<dbReference type="Proteomes" id="UP000276741">
    <property type="component" value="Chromosome"/>
</dbReference>
<keyword evidence="4" id="KW-1185">Reference proteome</keyword>
<dbReference type="InterPro" id="IPR016169">
    <property type="entry name" value="FAD-bd_PCMH_sub2"/>
</dbReference>
<evidence type="ECO:0000313" key="4">
    <source>
        <dbReference type="Proteomes" id="UP000276741"/>
    </source>
</evidence>
<dbReference type="InterPro" id="IPR016166">
    <property type="entry name" value="FAD-bd_PCMH"/>
</dbReference>
<dbReference type="PANTHER" id="PTHR11748">
    <property type="entry name" value="D-LACTATE DEHYDROGENASE"/>
    <property type="match status" value="1"/>
</dbReference>
<organism evidence="3 4">
    <name type="scientific">Sulfodiicoccus acidiphilus</name>
    <dbReference type="NCBI Taxonomy" id="1670455"/>
    <lineage>
        <taxon>Archaea</taxon>
        <taxon>Thermoproteota</taxon>
        <taxon>Thermoprotei</taxon>
        <taxon>Sulfolobales</taxon>
        <taxon>Sulfolobaceae</taxon>
        <taxon>Sulfodiicoccus</taxon>
    </lineage>
</organism>
<evidence type="ECO:0000256" key="1">
    <source>
        <dbReference type="ARBA" id="ARBA00008000"/>
    </source>
</evidence>
<reference evidence="4" key="1">
    <citation type="submission" date="2018-04" db="EMBL/GenBank/DDBJ databases">
        <title>Complete genome sequence of Sulfodiicoccus acidiphilus strain HS-1.</title>
        <authorList>
            <person name="Sakai H.D."/>
            <person name="Kurosawa N."/>
        </authorList>
    </citation>
    <scope>NUCLEOTIDE SEQUENCE [LARGE SCALE GENOMIC DNA]</scope>
    <source>
        <strain evidence="4">HS-1</strain>
    </source>
</reference>
<sequence length="140" mass="15515">MSLLEELKRELDGIDVSIEERTDFSGYGVSPLAVVFAESEDHVVRTLIFANRKGLKVVPWGGGTSVTGALKCEGCVLLDLSRMRKIVEINDVDWYVRVQPGVVLDELNRELERRGFFLPPDPSSSFMCTVGGQLSRTPEA</sequence>
<protein>
    <recommendedName>
        <fullName evidence="2">FAD-binding PCMH-type domain-containing protein</fullName>
    </recommendedName>
</protein>
<dbReference type="Gene3D" id="3.30.465.10">
    <property type="match status" value="1"/>
</dbReference>
<dbReference type="Pfam" id="PF01565">
    <property type="entry name" value="FAD_binding_4"/>
    <property type="match status" value="1"/>
</dbReference>
<comment type="similarity">
    <text evidence="1">Belongs to the FAD-binding oxidoreductase/transferase type 4 family.</text>
</comment>
<feature type="domain" description="FAD-binding PCMH-type" evidence="2">
    <location>
        <begin position="27"/>
        <end position="140"/>
    </location>
</feature>
<dbReference type="InterPro" id="IPR006094">
    <property type="entry name" value="Oxid_FAD_bind_N"/>
</dbReference>